<name>A0A835XHM6_9CHLO</name>
<accession>A0A835XHM6</accession>
<comment type="caution">
    <text evidence="2">The sequence shown here is derived from an EMBL/GenBank/DDBJ whole genome shotgun (WGS) entry which is preliminary data.</text>
</comment>
<feature type="compositionally biased region" description="Low complexity" evidence="1">
    <location>
        <begin position="237"/>
        <end position="250"/>
    </location>
</feature>
<feature type="region of interest" description="Disordered" evidence="1">
    <location>
        <begin position="45"/>
        <end position="181"/>
    </location>
</feature>
<feature type="compositionally biased region" description="Low complexity" evidence="1">
    <location>
        <begin position="158"/>
        <end position="181"/>
    </location>
</feature>
<gene>
    <name evidence="2" type="ORF">HYH03_017594</name>
</gene>
<protein>
    <submittedName>
        <fullName evidence="2">Uncharacterized protein</fullName>
    </submittedName>
</protein>
<reference evidence="2" key="1">
    <citation type="journal article" date="2020" name="bioRxiv">
        <title>Comparative genomics of Chlamydomonas.</title>
        <authorList>
            <person name="Craig R.J."/>
            <person name="Hasan A.R."/>
            <person name="Ness R.W."/>
            <person name="Keightley P.D."/>
        </authorList>
    </citation>
    <scope>NUCLEOTIDE SEQUENCE</scope>
    <source>
        <strain evidence="2">CCAP 11/70</strain>
    </source>
</reference>
<feature type="compositionally biased region" description="Basic and acidic residues" evidence="1">
    <location>
        <begin position="63"/>
        <end position="72"/>
    </location>
</feature>
<feature type="region of interest" description="Disordered" evidence="1">
    <location>
        <begin position="229"/>
        <end position="269"/>
    </location>
</feature>
<evidence type="ECO:0000313" key="2">
    <source>
        <dbReference type="EMBL" id="KAG2483540.1"/>
    </source>
</evidence>
<dbReference type="AlphaFoldDB" id="A0A835XHM6"/>
<keyword evidence="3" id="KW-1185">Reference proteome</keyword>
<feature type="compositionally biased region" description="Polar residues" evidence="1">
    <location>
        <begin position="74"/>
        <end position="89"/>
    </location>
</feature>
<evidence type="ECO:0000256" key="1">
    <source>
        <dbReference type="SAM" id="MobiDB-lite"/>
    </source>
</evidence>
<organism evidence="2 3">
    <name type="scientific">Edaphochlamys debaryana</name>
    <dbReference type="NCBI Taxonomy" id="47281"/>
    <lineage>
        <taxon>Eukaryota</taxon>
        <taxon>Viridiplantae</taxon>
        <taxon>Chlorophyta</taxon>
        <taxon>core chlorophytes</taxon>
        <taxon>Chlorophyceae</taxon>
        <taxon>CS clade</taxon>
        <taxon>Chlamydomonadales</taxon>
        <taxon>Chlamydomonadales incertae sedis</taxon>
        <taxon>Edaphochlamys</taxon>
    </lineage>
</organism>
<dbReference type="Proteomes" id="UP000612055">
    <property type="component" value="Unassembled WGS sequence"/>
</dbReference>
<sequence length="330" mass="33839">MENPEAERLADARGNGEGAALCEQQLANSSEEPQPLSFQELQIVSESQQGPSCAGPTAMPTFEPDRAPELRPQRQASGDVNNNPSTASTLAEACQAVTPGGPGPPLLAPADATWPQLPTAAAPSPPSPSPTTPRPSASRGTSAAPSRPPTDTTAAHTSPCDSSAPASSGASCSSSAGGDFSSHASFPAQVGPSGVTSGASARAVGSATGACVICVHGLTKSELGFAGMGRSPQPADPAGTLPQLPPGLQLMDGTPLRRPPAAGHHNPRCNDEEESCCQRALECSILCVCCLPFFICCWCTGGDMGFEHSPLGKMRQYIDLLYRYTCRTAR</sequence>
<dbReference type="EMBL" id="JAEHOE010000173">
    <property type="protein sequence ID" value="KAG2483540.1"/>
    <property type="molecule type" value="Genomic_DNA"/>
</dbReference>
<feature type="compositionally biased region" description="Pro residues" evidence="1">
    <location>
        <begin position="123"/>
        <end position="133"/>
    </location>
</feature>
<evidence type="ECO:0000313" key="3">
    <source>
        <dbReference type="Proteomes" id="UP000612055"/>
    </source>
</evidence>
<proteinExistence type="predicted"/>